<dbReference type="InterPro" id="IPR051453">
    <property type="entry name" value="MBL_Glyoxalase_II"/>
</dbReference>
<gene>
    <name evidence="6" type="ORF">EV215_0523</name>
</gene>
<dbReference type="GO" id="GO:0016787">
    <property type="term" value="F:hydrolase activity"/>
    <property type="evidence" value="ECO:0007669"/>
    <property type="project" value="UniProtKB-KW"/>
</dbReference>
<dbReference type="Pfam" id="PF00753">
    <property type="entry name" value="Lactamase_B"/>
    <property type="match status" value="1"/>
</dbReference>
<name>A0AA46I652_9FUSO</name>
<dbReference type="CDD" id="cd06262">
    <property type="entry name" value="metallo-hydrolase-like_MBL-fold"/>
    <property type="match status" value="1"/>
</dbReference>
<dbReference type="PANTHER" id="PTHR46233">
    <property type="entry name" value="HYDROXYACYLGLUTATHIONE HYDROLASE GLOC"/>
    <property type="match status" value="1"/>
</dbReference>
<reference evidence="6 7" key="1">
    <citation type="submission" date="2019-03" db="EMBL/GenBank/DDBJ databases">
        <title>Genomic Encyclopedia of Type Strains, Phase IV (KMG-IV): sequencing the most valuable type-strain genomes for metagenomic binning, comparative biology and taxonomic classification.</title>
        <authorList>
            <person name="Goeker M."/>
        </authorList>
    </citation>
    <scope>NUCLEOTIDE SEQUENCE [LARGE SCALE GENOMIC DNA]</scope>
    <source>
        <strain evidence="6 7">DSM 100055</strain>
    </source>
</reference>
<dbReference type="PANTHER" id="PTHR46233:SF3">
    <property type="entry name" value="HYDROXYACYLGLUTATHIONE HYDROLASE GLOC"/>
    <property type="match status" value="1"/>
</dbReference>
<dbReference type="AlphaFoldDB" id="A0AA46I652"/>
<accession>A0AA46I652</accession>
<evidence type="ECO:0000313" key="7">
    <source>
        <dbReference type="Proteomes" id="UP000294678"/>
    </source>
</evidence>
<keyword evidence="7" id="KW-1185">Reference proteome</keyword>
<dbReference type="SMART" id="SM00849">
    <property type="entry name" value="Lactamase_B"/>
    <property type="match status" value="1"/>
</dbReference>
<organism evidence="6 7">
    <name type="scientific">Hypnocyclicus thermotrophus</name>
    <dbReference type="NCBI Taxonomy" id="1627895"/>
    <lineage>
        <taxon>Bacteria</taxon>
        <taxon>Fusobacteriati</taxon>
        <taxon>Fusobacteriota</taxon>
        <taxon>Fusobacteriia</taxon>
        <taxon>Fusobacteriales</taxon>
        <taxon>Fusobacteriaceae</taxon>
        <taxon>Hypnocyclicus</taxon>
    </lineage>
</organism>
<sequence length="202" mass="22976">MKIKIFTLGSLLVNCYLVYDQNNAILFDIASKNITEIDSFLKEKNLTLTKLILTHGHIDHILGIKEIVDKYNCKVYIGKEDYEFLTNDNLNLSKFVIGTCFSYNNNEIIKVSGGDYINDFLVIDSPGHTIGSKVFYNKKEKIIITGDTIFKGTHGRVDFPTGNMLSIMDSIKKILSYPNDTILYPGHGEKTTINLEKIYYKI</sequence>
<dbReference type="RefSeq" id="WP_134112427.1">
    <property type="nucleotide sequence ID" value="NZ_SOBG01000002.1"/>
</dbReference>
<evidence type="ECO:0000256" key="1">
    <source>
        <dbReference type="ARBA" id="ARBA00001947"/>
    </source>
</evidence>
<proteinExistence type="predicted"/>
<keyword evidence="3 6" id="KW-0378">Hydrolase</keyword>
<evidence type="ECO:0000256" key="4">
    <source>
        <dbReference type="ARBA" id="ARBA00022833"/>
    </source>
</evidence>
<comment type="caution">
    <text evidence="6">The sequence shown here is derived from an EMBL/GenBank/DDBJ whole genome shotgun (WGS) entry which is preliminary data.</text>
</comment>
<evidence type="ECO:0000313" key="6">
    <source>
        <dbReference type="EMBL" id="TDT71834.1"/>
    </source>
</evidence>
<keyword evidence="2" id="KW-0479">Metal-binding</keyword>
<evidence type="ECO:0000259" key="5">
    <source>
        <dbReference type="SMART" id="SM00849"/>
    </source>
</evidence>
<evidence type="ECO:0000256" key="3">
    <source>
        <dbReference type="ARBA" id="ARBA00022801"/>
    </source>
</evidence>
<dbReference type="SUPFAM" id="SSF56281">
    <property type="entry name" value="Metallo-hydrolase/oxidoreductase"/>
    <property type="match status" value="1"/>
</dbReference>
<dbReference type="Proteomes" id="UP000294678">
    <property type="component" value="Unassembled WGS sequence"/>
</dbReference>
<keyword evidence="4" id="KW-0862">Zinc</keyword>
<comment type="cofactor">
    <cofactor evidence="1">
        <name>Zn(2+)</name>
        <dbReference type="ChEBI" id="CHEBI:29105"/>
    </cofactor>
</comment>
<dbReference type="EMBL" id="SOBG01000002">
    <property type="protein sequence ID" value="TDT71834.1"/>
    <property type="molecule type" value="Genomic_DNA"/>
</dbReference>
<dbReference type="GO" id="GO:0046872">
    <property type="term" value="F:metal ion binding"/>
    <property type="evidence" value="ECO:0007669"/>
    <property type="project" value="UniProtKB-KW"/>
</dbReference>
<dbReference type="Gene3D" id="3.60.15.10">
    <property type="entry name" value="Ribonuclease Z/Hydroxyacylglutathione hydrolase-like"/>
    <property type="match status" value="1"/>
</dbReference>
<dbReference type="InterPro" id="IPR001279">
    <property type="entry name" value="Metallo-B-lactamas"/>
</dbReference>
<protein>
    <submittedName>
        <fullName evidence="6">Hydroxyacylglutathione hydrolase</fullName>
    </submittedName>
</protein>
<feature type="domain" description="Metallo-beta-lactamase" evidence="5">
    <location>
        <begin position="12"/>
        <end position="187"/>
    </location>
</feature>
<evidence type="ECO:0000256" key="2">
    <source>
        <dbReference type="ARBA" id="ARBA00022723"/>
    </source>
</evidence>
<dbReference type="InterPro" id="IPR036866">
    <property type="entry name" value="RibonucZ/Hydroxyglut_hydro"/>
</dbReference>